<dbReference type="Proteomes" id="UP001596442">
    <property type="component" value="Unassembled WGS sequence"/>
</dbReference>
<gene>
    <name evidence="2" type="ORF">ACFQEU_09755</name>
</gene>
<evidence type="ECO:0000313" key="3">
    <source>
        <dbReference type="Proteomes" id="UP001596442"/>
    </source>
</evidence>
<feature type="transmembrane region" description="Helical" evidence="1">
    <location>
        <begin position="161"/>
        <end position="180"/>
    </location>
</feature>
<dbReference type="RefSeq" id="WP_379781623.1">
    <property type="nucleotide sequence ID" value="NZ_JBHSWW010000136.1"/>
</dbReference>
<keyword evidence="3" id="KW-1185">Reference proteome</keyword>
<protein>
    <submittedName>
        <fullName evidence="2">Uncharacterized protein</fullName>
    </submittedName>
</protein>
<keyword evidence="1" id="KW-0472">Membrane</keyword>
<feature type="transmembrane region" description="Helical" evidence="1">
    <location>
        <begin position="7"/>
        <end position="24"/>
    </location>
</feature>
<proteinExistence type="predicted"/>
<evidence type="ECO:0000256" key="1">
    <source>
        <dbReference type="SAM" id="Phobius"/>
    </source>
</evidence>
<dbReference type="EMBL" id="JBHSWW010000136">
    <property type="protein sequence ID" value="MFC6753742.1"/>
    <property type="molecule type" value="Genomic_DNA"/>
</dbReference>
<evidence type="ECO:0000313" key="2">
    <source>
        <dbReference type="EMBL" id="MFC6753742.1"/>
    </source>
</evidence>
<feature type="transmembrane region" description="Helical" evidence="1">
    <location>
        <begin position="91"/>
        <end position="114"/>
    </location>
</feature>
<feature type="transmembrane region" description="Helical" evidence="1">
    <location>
        <begin position="126"/>
        <end position="149"/>
    </location>
</feature>
<dbReference type="AlphaFoldDB" id="A0ABD5SAR5"/>
<keyword evidence="1" id="KW-0812">Transmembrane</keyword>
<sequence>MPSVKRGYITTALVVIGVGTLAYSVLVGQIITGGAIAISALVVAALVSDTDIDGGPSEPAESLRRVEAVSLLPVVLVIGSVAVAGDDISGIFVLTAWPLASGIAFVVVGATTLRRKVSDQLSPDRLTIGFLLIYLSGWVVIFGLDYLLWTLGFESESWVQEVGLGLTVVAMLGLVAHVLFREFIPWNAFSTDEP</sequence>
<name>A0ABD5SAR5_9EURY</name>
<comment type="caution">
    <text evidence="2">The sequence shown here is derived from an EMBL/GenBank/DDBJ whole genome shotgun (WGS) entry which is preliminary data.</text>
</comment>
<keyword evidence="1" id="KW-1133">Transmembrane helix</keyword>
<reference evidence="2 3" key="1">
    <citation type="journal article" date="2019" name="Int. J. Syst. Evol. Microbiol.">
        <title>The Global Catalogue of Microorganisms (GCM) 10K type strain sequencing project: providing services to taxonomists for standard genome sequencing and annotation.</title>
        <authorList>
            <consortium name="The Broad Institute Genomics Platform"/>
            <consortium name="The Broad Institute Genome Sequencing Center for Infectious Disease"/>
            <person name="Wu L."/>
            <person name="Ma J."/>
        </authorList>
    </citation>
    <scope>NUCLEOTIDE SEQUENCE [LARGE SCALE GENOMIC DNA]</scope>
    <source>
        <strain evidence="2 3">CGMCC 1.3239</strain>
    </source>
</reference>
<accession>A0ABD5SAR5</accession>
<organism evidence="2 3">
    <name type="scientific">Halorubrum tibetense</name>
    <dbReference type="NCBI Taxonomy" id="175631"/>
    <lineage>
        <taxon>Archaea</taxon>
        <taxon>Methanobacteriati</taxon>
        <taxon>Methanobacteriota</taxon>
        <taxon>Stenosarchaea group</taxon>
        <taxon>Halobacteria</taxon>
        <taxon>Halobacteriales</taxon>
        <taxon>Haloferacaceae</taxon>
        <taxon>Halorubrum</taxon>
    </lineage>
</organism>